<dbReference type="Proteomes" id="UP000266389">
    <property type="component" value="Unassembled WGS sequence"/>
</dbReference>
<evidence type="ECO:0000313" key="3">
    <source>
        <dbReference type="Proteomes" id="UP000266389"/>
    </source>
</evidence>
<dbReference type="Pfam" id="PF18962">
    <property type="entry name" value="Por_Secre_tail"/>
    <property type="match status" value="1"/>
</dbReference>
<dbReference type="InterPro" id="IPR010869">
    <property type="entry name" value="DUF1501"/>
</dbReference>
<dbReference type="Pfam" id="PF07394">
    <property type="entry name" value="DUF1501"/>
    <property type="match status" value="1"/>
</dbReference>
<name>A0A395LXQ1_9BACT</name>
<reference evidence="2 3" key="1">
    <citation type="journal article" date="2011" name="ISME J.">
        <title>Community ecology of hot spring cyanobacterial mats: predominant populations and their functional potential.</title>
        <authorList>
            <person name="Klatt C.G."/>
            <person name="Wood J.M."/>
            <person name="Rusch D.B."/>
            <person name="Bateson M.M."/>
            <person name="Hamamura N."/>
            <person name="Heidelberg J.F."/>
            <person name="Grossman A.R."/>
            <person name="Bhaya D."/>
            <person name="Cohan F.M."/>
            <person name="Kuhl M."/>
            <person name="Bryant D.A."/>
            <person name="Ward D.M."/>
        </authorList>
    </citation>
    <scope>NUCLEOTIDE SEQUENCE [LARGE SCALE GENOMIC DNA]</scope>
    <source>
        <strain evidence="2">OS</strain>
    </source>
</reference>
<sequence>MKAKSCLCNSYPSPNLSHFRATDIWMTASDSNQFLDSGWVGRFLETLFPNFPDGYPRANAPDPPALQIGSTLSLMLRGSSQFLGIALQDPDTFYRLISGNSAVDVGTVPDTTAGDELRFIRRVGLQSIQYASQIKAAADRAQNRATYPAPNTNRLADQLRIVARLIAGGLQTRIYHVSLGGFDTHAAQVTATDTTAGTHANLLRLLSQALSVFQDDLRRLGVAPRVLTMTFSEFGRTVRSNGSMGTDHGTAAPLFIVGEAVRGGIIPNLTNLVNNQLAMQFDFRQVYASLLAQWFGVGAAQLRAILQRDFAQLPITGASSVNDDMLPKPTRFELAQNYPNPFNPTTTIRYQLPISTTVKLSVFDMLGRELTTLVNARQPAGTYQVNFNASGLASGVYLYRLTTPEFTETKKMMLVK</sequence>
<dbReference type="EMBL" id="PHFL01000067">
    <property type="protein sequence ID" value="RFM23346.1"/>
    <property type="molecule type" value="Genomic_DNA"/>
</dbReference>
<dbReference type="Gene3D" id="2.60.40.4070">
    <property type="match status" value="1"/>
</dbReference>
<proteinExistence type="predicted"/>
<protein>
    <submittedName>
        <fullName evidence="2">DUF1501 domain-containing protein</fullName>
    </submittedName>
</protein>
<dbReference type="PANTHER" id="PTHR43737">
    <property type="entry name" value="BLL7424 PROTEIN"/>
    <property type="match status" value="1"/>
</dbReference>
<evidence type="ECO:0000259" key="1">
    <source>
        <dbReference type="Pfam" id="PF18962"/>
    </source>
</evidence>
<feature type="domain" description="Secretion system C-terminal sorting" evidence="1">
    <location>
        <begin position="338"/>
        <end position="413"/>
    </location>
</feature>
<dbReference type="NCBIfam" id="TIGR04183">
    <property type="entry name" value="Por_Secre_tail"/>
    <property type="match status" value="1"/>
</dbReference>
<accession>A0A395LXQ1</accession>
<evidence type="ECO:0000313" key="2">
    <source>
        <dbReference type="EMBL" id="RFM23346.1"/>
    </source>
</evidence>
<dbReference type="InterPro" id="IPR026444">
    <property type="entry name" value="Secre_tail"/>
</dbReference>
<gene>
    <name evidence="2" type="ORF">D0433_11825</name>
</gene>
<comment type="caution">
    <text evidence="2">The sequence shown here is derived from an EMBL/GenBank/DDBJ whole genome shotgun (WGS) entry which is preliminary data.</text>
</comment>
<dbReference type="AlphaFoldDB" id="A0A395LXQ1"/>
<dbReference type="PANTHER" id="PTHR43737:SF1">
    <property type="entry name" value="DUF1501 DOMAIN-CONTAINING PROTEIN"/>
    <property type="match status" value="1"/>
</dbReference>
<organism evidence="2 3">
    <name type="scientific">Candidatus Thermochlorobacter aerophilus</name>
    <dbReference type="NCBI Taxonomy" id="1868324"/>
    <lineage>
        <taxon>Bacteria</taxon>
        <taxon>Pseudomonadati</taxon>
        <taxon>Chlorobiota</taxon>
        <taxon>Chlorobiia</taxon>
        <taxon>Chlorobiales</taxon>
        <taxon>Candidatus Thermochlorobacteriaceae</taxon>
        <taxon>Candidatus Thermochlorobacter</taxon>
    </lineage>
</organism>